<name>A0A4Y2M1C4_ARAVE</name>
<evidence type="ECO:0000256" key="1">
    <source>
        <dbReference type="ARBA" id="ARBA00004123"/>
    </source>
</evidence>
<sequence length="185" mass="20819">MLQFGSSDSSAESEIAEAESMSIGNHLHDEMRWRAVGMLQAGARQSAVARELNVHRSVIHKLWNHYQRDQNASRRPGSGRLSIPTTAYHRYLLRCARRRITLTVRQLPSLPSAAAGRPISRQTLPRMKEDCSHDDLLFVCLCPQRTSERGCIGPLNIAVGHQSSGATYSLRMNLDLTSRTIRERQ</sequence>
<dbReference type="Proteomes" id="UP000499080">
    <property type="component" value="Unassembled WGS sequence"/>
</dbReference>
<dbReference type="GO" id="GO:0005634">
    <property type="term" value="C:nucleus"/>
    <property type="evidence" value="ECO:0007669"/>
    <property type="project" value="UniProtKB-SubCell"/>
</dbReference>
<evidence type="ECO:0000313" key="2">
    <source>
        <dbReference type="EMBL" id="GBN20815.1"/>
    </source>
</evidence>
<dbReference type="InterPro" id="IPR009057">
    <property type="entry name" value="Homeodomain-like_sf"/>
</dbReference>
<protein>
    <recommendedName>
        <fullName evidence="4">Paired domain-containing protein</fullName>
    </recommendedName>
</protein>
<dbReference type="Gene3D" id="1.10.10.10">
    <property type="entry name" value="Winged helix-like DNA-binding domain superfamily/Winged helix DNA-binding domain"/>
    <property type="match status" value="1"/>
</dbReference>
<dbReference type="InterPro" id="IPR036388">
    <property type="entry name" value="WH-like_DNA-bd_sf"/>
</dbReference>
<proteinExistence type="predicted"/>
<organism evidence="2 3">
    <name type="scientific">Araneus ventricosus</name>
    <name type="common">Orbweaver spider</name>
    <name type="synonym">Epeira ventricosa</name>
    <dbReference type="NCBI Taxonomy" id="182803"/>
    <lineage>
        <taxon>Eukaryota</taxon>
        <taxon>Metazoa</taxon>
        <taxon>Ecdysozoa</taxon>
        <taxon>Arthropoda</taxon>
        <taxon>Chelicerata</taxon>
        <taxon>Arachnida</taxon>
        <taxon>Araneae</taxon>
        <taxon>Araneomorphae</taxon>
        <taxon>Entelegynae</taxon>
        <taxon>Araneoidea</taxon>
        <taxon>Araneidae</taxon>
        <taxon>Araneus</taxon>
    </lineage>
</organism>
<evidence type="ECO:0008006" key="4">
    <source>
        <dbReference type="Google" id="ProtNLM"/>
    </source>
</evidence>
<dbReference type="AlphaFoldDB" id="A0A4Y2M1C4"/>
<comment type="subcellular location">
    <subcellularLocation>
        <location evidence="1">Nucleus</location>
    </subcellularLocation>
</comment>
<keyword evidence="3" id="KW-1185">Reference proteome</keyword>
<evidence type="ECO:0000313" key="3">
    <source>
        <dbReference type="Proteomes" id="UP000499080"/>
    </source>
</evidence>
<comment type="caution">
    <text evidence="2">The sequence shown here is derived from an EMBL/GenBank/DDBJ whole genome shotgun (WGS) entry which is preliminary data.</text>
</comment>
<reference evidence="2 3" key="1">
    <citation type="journal article" date="2019" name="Sci. Rep.">
        <title>Orb-weaving spider Araneus ventricosus genome elucidates the spidroin gene catalogue.</title>
        <authorList>
            <person name="Kono N."/>
            <person name="Nakamura H."/>
            <person name="Ohtoshi R."/>
            <person name="Moran D.A.P."/>
            <person name="Shinohara A."/>
            <person name="Yoshida Y."/>
            <person name="Fujiwara M."/>
            <person name="Mori M."/>
            <person name="Tomita M."/>
            <person name="Arakawa K."/>
        </authorList>
    </citation>
    <scope>NUCLEOTIDE SEQUENCE [LARGE SCALE GENOMIC DNA]</scope>
</reference>
<dbReference type="EMBL" id="BGPR01006662">
    <property type="protein sequence ID" value="GBN20815.1"/>
    <property type="molecule type" value="Genomic_DNA"/>
</dbReference>
<gene>
    <name evidence="2" type="ORF">AVEN_14385_1</name>
</gene>
<accession>A0A4Y2M1C4</accession>
<dbReference type="SUPFAM" id="SSF46689">
    <property type="entry name" value="Homeodomain-like"/>
    <property type="match status" value="1"/>
</dbReference>
<dbReference type="OrthoDB" id="6086860at2759"/>